<dbReference type="EMBL" id="CP016893">
    <property type="protein sequence ID" value="AST56693.1"/>
    <property type="molecule type" value="Genomic_DNA"/>
</dbReference>
<name>A0A223HW40_THETR</name>
<protein>
    <submittedName>
        <fullName evidence="1">Uncharacterized protein</fullName>
    </submittedName>
</protein>
<dbReference type="Proteomes" id="UP000214975">
    <property type="component" value="Chromosome"/>
</dbReference>
<organism evidence="1 2">
    <name type="scientific">Thermoanaerobacterium thermosaccharolyticum</name>
    <name type="common">Clostridium thermosaccharolyticum</name>
    <dbReference type="NCBI Taxonomy" id="1517"/>
    <lineage>
        <taxon>Bacteria</taxon>
        <taxon>Bacillati</taxon>
        <taxon>Bacillota</taxon>
        <taxon>Clostridia</taxon>
        <taxon>Thermoanaerobacterales</taxon>
        <taxon>Thermoanaerobacteraceae</taxon>
        <taxon>Thermoanaerobacterium</taxon>
    </lineage>
</organism>
<reference evidence="1 2" key="1">
    <citation type="submission" date="2016-08" db="EMBL/GenBank/DDBJ databases">
        <title>A novel genetic cassette of butanologenic Thermoanaerobacterium thermosaccharolyticum that directly convert cellulose to butanol.</title>
        <authorList>
            <person name="Li T."/>
            <person name="He J."/>
        </authorList>
    </citation>
    <scope>NUCLEOTIDE SEQUENCE [LARGE SCALE GENOMIC DNA]</scope>
    <source>
        <strain evidence="1 2">TG57</strain>
    </source>
</reference>
<evidence type="ECO:0000313" key="2">
    <source>
        <dbReference type="Proteomes" id="UP000214975"/>
    </source>
</evidence>
<dbReference type="RefSeq" id="WP_013298506.1">
    <property type="nucleotide sequence ID" value="NZ_CP016893.1"/>
</dbReference>
<dbReference type="PANTHER" id="PTHR40044">
    <property type="entry name" value="INTEGRAL MEMBRANE PROTEIN-RELATED"/>
    <property type="match status" value="1"/>
</dbReference>
<dbReference type="OMA" id="YQIRIAT"/>
<dbReference type="GeneID" id="93864880"/>
<accession>A0A223HW40</accession>
<dbReference type="PANTHER" id="PTHR40044:SF1">
    <property type="entry name" value="INTEGRAL MEMBRANE PROTEIN"/>
    <property type="match status" value="1"/>
</dbReference>
<proteinExistence type="predicted"/>
<gene>
    <name evidence="1" type="ORF">Thert_00496</name>
</gene>
<evidence type="ECO:0000313" key="1">
    <source>
        <dbReference type="EMBL" id="AST56693.1"/>
    </source>
</evidence>
<dbReference type="Pfam" id="PF06177">
    <property type="entry name" value="QueT"/>
    <property type="match status" value="1"/>
</dbReference>
<dbReference type="InterPro" id="IPR010387">
    <property type="entry name" value="QueT"/>
</dbReference>
<dbReference type="AlphaFoldDB" id="A0A223HW40"/>
<sequence>MKDEILKKQYTLTQKLTISGVVIAMYIVIMYLTQNFAFGQYQVRIATSIYALTAIFPFLILPMGLSNMLSNILMGSLGLPDMIGGFFVGILTSYAVYMIKKNNLNDWLISIPIILFPGLIVPIWLSFLLKIPYYLLAISVTVGQIIPGIVGVVLVKQLRNRI</sequence>